<evidence type="ECO:0000256" key="5">
    <source>
        <dbReference type="ARBA" id="ARBA00023077"/>
    </source>
</evidence>
<dbReference type="GO" id="GO:0009279">
    <property type="term" value="C:cell outer membrane"/>
    <property type="evidence" value="ECO:0007669"/>
    <property type="project" value="UniProtKB-SubCell"/>
</dbReference>
<dbReference type="Gene3D" id="2.40.170.20">
    <property type="entry name" value="TonB-dependent receptor, beta-barrel domain"/>
    <property type="match status" value="1"/>
</dbReference>
<evidence type="ECO:0000256" key="7">
    <source>
        <dbReference type="ARBA" id="ARBA00023237"/>
    </source>
</evidence>
<keyword evidence="7 8" id="KW-0998">Cell outer membrane</keyword>
<comment type="caution">
    <text evidence="12">The sequence shown here is derived from an EMBL/GenBank/DDBJ whole genome shotgun (WGS) entry which is preliminary data.</text>
</comment>
<dbReference type="Pfam" id="PF13715">
    <property type="entry name" value="CarbopepD_reg_2"/>
    <property type="match status" value="1"/>
</dbReference>
<dbReference type="InterPro" id="IPR012910">
    <property type="entry name" value="Plug_dom"/>
</dbReference>
<dbReference type="NCBIfam" id="TIGR04056">
    <property type="entry name" value="OMP_RagA_SusC"/>
    <property type="match status" value="1"/>
</dbReference>
<dbReference type="EMBL" id="JBDKWZ010000002">
    <property type="protein sequence ID" value="MEN7547186.1"/>
    <property type="molecule type" value="Genomic_DNA"/>
</dbReference>
<dbReference type="Gene3D" id="2.60.40.1120">
    <property type="entry name" value="Carboxypeptidase-like, regulatory domain"/>
    <property type="match status" value="1"/>
</dbReference>
<evidence type="ECO:0000256" key="2">
    <source>
        <dbReference type="ARBA" id="ARBA00022448"/>
    </source>
</evidence>
<dbReference type="Proteomes" id="UP001403385">
    <property type="component" value="Unassembled WGS sequence"/>
</dbReference>
<keyword evidence="13" id="KW-1185">Reference proteome</keyword>
<dbReference type="SUPFAM" id="SSF56935">
    <property type="entry name" value="Porins"/>
    <property type="match status" value="1"/>
</dbReference>
<gene>
    <name evidence="12" type="ORF">AAG747_04660</name>
</gene>
<comment type="similarity">
    <text evidence="8 9">Belongs to the TonB-dependent receptor family.</text>
</comment>
<protein>
    <submittedName>
        <fullName evidence="12">SusC/RagA family TonB-linked outer membrane protein</fullName>
    </submittedName>
</protein>
<evidence type="ECO:0000259" key="10">
    <source>
        <dbReference type="Pfam" id="PF00593"/>
    </source>
</evidence>
<evidence type="ECO:0000313" key="13">
    <source>
        <dbReference type="Proteomes" id="UP001403385"/>
    </source>
</evidence>
<comment type="subcellular location">
    <subcellularLocation>
        <location evidence="1 8">Cell outer membrane</location>
        <topology evidence="1 8">Multi-pass membrane protein</topology>
    </subcellularLocation>
</comment>
<evidence type="ECO:0000256" key="8">
    <source>
        <dbReference type="PROSITE-ProRule" id="PRU01360"/>
    </source>
</evidence>
<evidence type="ECO:0000256" key="6">
    <source>
        <dbReference type="ARBA" id="ARBA00023136"/>
    </source>
</evidence>
<accession>A0AAW9S259</accession>
<sequence>MKVNLLRQVIAMSRQTFYGLILHCLCAGILLANPGNAQKNKTEGQKSIKEVKLSVSLHDASLEDAFTQIEARTGFNFLYKTQSLDRKVRISTKAKNTSLQELLTLLAQQGKLQFKRINSTIVVNPSTHGIVITEEISPLQEVVVSGKVTSSDEKLTLPGVTILVKGTTKGTTTDFEGNYKINAPVGSILSFSYIGYITQEVEVTKETSMNVVLEPNVSQLDEVVVVGYGTMKKSDLTGSVASVKAEELPMAANTSVGHMLSGKAAGLQIVQNSAQPGGGLDILIRGAGSVNASNAPLVVVDGFPVSNFEEPGSGNRYSGGTKSFLSMINPQDIESIEVLKDASSTAIYGARAANGVILITTKRGKEGKVSVQYNGSYSVQKFSERWDMLSAGEYMEETNRYLKEDWLKQNTIAPYGSTDPGTAPAFVPRFSEQEITEAGKGTDWIGEILRPGSIQQHNLTVSGGNKNTKYLISGNYFDQKGIVENNNFKRFTGRINLDQNIGKYLTVGVSATGSKITNDNVPLGTGQFENSSIIRSALQFNPTIAIKDEEGHYLLDPNQSYLPNPVSLLDITDVSEMEKWFVNSYVEVKPFEGLRVKMNLGMDRNLAIRNTYLPKSTLYGEREGGRASISQKSKTDYLFDLVATYSKTLNENHDLTVMAGYSYQEFNFSGFSANNRKFLLDAFLWHDLGGGQAEKPGVGSEGGKDMIASYFGRVNYTFKDRYLLTATLRTDGASIFSKNNKWGLFPSVALGWRVINEPFMASTKNWLSNLKLRLSYGQTGNSNFVYNANSAFATGANFPFGNTESTGVYTSRLENPDLKWETTSEVNLGLDFGFYDDRITGSIDVFNKVISDLLVKKPLLSYHEVNWIPSNAGSTQSKGVEVTLNSRNIDNGTFKWSTTVNFAAYKDKWKDRDAHWKPSIYEGKNDPIRPIYKYVSDGLVKEGEDVPHMPGAIPGTIKLKDLNGFLRDEEGNPVVDENGRFLYSGQPDGRLDQADVVLLSSEDPGFYVGFDNHFTFKNFDLGLSFYGMFDRYKINDTRSFYATESFRLKDGSNMMDLVKDRWTHDNTQTDIPSSFQANSSYSAGDYFYEKAWFIRLRNITLGYTLPNTLFKGAVSNARIYVDAQNVWLNSPYSGLDPETDSMAGYPNQRTLTFGVNLTF</sequence>
<dbReference type="InterPro" id="IPR023996">
    <property type="entry name" value="TonB-dep_OMP_SusC/RagA"/>
</dbReference>
<feature type="domain" description="TonB-dependent receptor-like beta-barrel" evidence="10">
    <location>
        <begin position="610"/>
        <end position="909"/>
    </location>
</feature>
<dbReference type="InterPro" id="IPR023997">
    <property type="entry name" value="TonB-dep_OMP_SusC/RagA_CS"/>
</dbReference>
<feature type="domain" description="TonB-dependent receptor plug" evidence="11">
    <location>
        <begin position="233"/>
        <end position="356"/>
    </location>
</feature>
<proteinExistence type="inferred from homology"/>
<dbReference type="InterPro" id="IPR039426">
    <property type="entry name" value="TonB-dep_rcpt-like"/>
</dbReference>
<dbReference type="Gene3D" id="3.55.50.30">
    <property type="match status" value="1"/>
</dbReference>
<keyword evidence="5 9" id="KW-0798">TonB box</keyword>
<dbReference type="InterPro" id="IPR036942">
    <property type="entry name" value="Beta-barrel_TonB_sf"/>
</dbReference>
<evidence type="ECO:0000256" key="1">
    <source>
        <dbReference type="ARBA" id="ARBA00004571"/>
    </source>
</evidence>
<evidence type="ECO:0000256" key="3">
    <source>
        <dbReference type="ARBA" id="ARBA00022452"/>
    </source>
</evidence>
<dbReference type="SUPFAM" id="SSF49464">
    <property type="entry name" value="Carboxypeptidase regulatory domain-like"/>
    <property type="match status" value="1"/>
</dbReference>
<keyword evidence="4 8" id="KW-0812">Transmembrane</keyword>
<dbReference type="Gene3D" id="2.170.130.10">
    <property type="entry name" value="TonB-dependent receptor, plug domain"/>
    <property type="match status" value="1"/>
</dbReference>
<evidence type="ECO:0000256" key="4">
    <source>
        <dbReference type="ARBA" id="ARBA00022692"/>
    </source>
</evidence>
<organism evidence="12 13">
    <name type="scientific">Rapidithrix thailandica</name>
    <dbReference type="NCBI Taxonomy" id="413964"/>
    <lineage>
        <taxon>Bacteria</taxon>
        <taxon>Pseudomonadati</taxon>
        <taxon>Bacteroidota</taxon>
        <taxon>Cytophagia</taxon>
        <taxon>Cytophagales</taxon>
        <taxon>Flammeovirgaceae</taxon>
        <taxon>Rapidithrix</taxon>
    </lineage>
</organism>
<evidence type="ECO:0000256" key="9">
    <source>
        <dbReference type="RuleBase" id="RU003357"/>
    </source>
</evidence>
<reference evidence="12 13" key="1">
    <citation type="submission" date="2024-04" db="EMBL/GenBank/DDBJ databases">
        <title>Novel genus in family Flammeovirgaceae.</title>
        <authorList>
            <person name="Nguyen T.H."/>
            <person name="Vuong T.Q."/>
            <person name="Le H."/>
            <person name="Kim S.-G."/>
        </authorList>
    </citation>
    <scope>NUCLEOTIDE SEQUENCE [LARGE SCALE GENOMIC DNA]</scope>
    <source>
        <strain evidence="12 13">JCM 23209</strain>
    </source>
</reference>
<dbReference type="InterPro" id="IPR008969">
    <property type="entry name" value="CarboxyPept-like_regulatory"/>
</dbReference>
<evidence type="ECO:0000313" key="12">
    <source>
        <dbReference type="EMBL" id="MEN7547186.1"/>
    </source>
</evidence>
<keyword evidence="6 8" id="KW-0472">Membrane</keyword>
<dbReference type="InterPro" id="IPR037066">
    <property type="entry name" value="Plug_dom_sf"/>
</dbReference>
<dbReference type="FunFam" id="2.170.130.10:FF:000008">
    <property type="entry name" value="SusC/RagA family TonB-linked outer membrane protein"/>
    <property type="match status" value="1"/>
</dbReference>
<dbReference type="Pfam" id="PF00593">
    <property type="entry name" value="TonB_dep_Rec_b-barrel"/>
    <property type="match status" value="1"/>
</dbReference>
<dbReference type="AlphaFoldDB" id="A0AAW9S259"/>
<dbReference type="Pfam" id="PF07715">
    <property type="entry name" value="Plug"/>
    <property type="match status" value="1"/>
</dbReference>
<keyword evidence="3 8" id="KW-1134">Transmembrane beta strand</keyword>
<keyword evidence="2 8" id="KW-0813">Transport</keyword>
<name>A0AAW9S259_9BACT</name>
<dbReference type="PROSITE" id="PS52016">
    <property type="entry name" value="TONB_DEPENDENT_REC_3"/>
    <property type="match status" value="1"/>
</dbReference>
<dbReference type="NCBIfam" id="TIGR04057">
    <property type="entry name" value="SusC_RagA_signa"/>
    <property type="match status" value="1"/>
</dbReference>
<dbReference type="RefSeq" id="WP_346819971.1">
    <property type="nucleotide sequence ID" value="NZ_JBDKWZ010000002.1"/>
</dbReference>
<evidence type="ECO:0000259" key="11">
    <source>
        <dbReference type="Pfam" id="PF07715"/>
    </source>
</evidence>
<dbReference type="InterPro" id="IPR000531">
    <property type="entry name" value="Beta-barrel_TonB"/>
</dbReference>